<dbReference type="InterPro" id="IPR038274">
    <property type="entry name" value="Atg6/Beclin_C_sf"/>
</dbReference>
<dbReference type="VEuPathDB" id="TrichDB:TVAG_416280"/>
<gene>
    <name evidence="2" type="ORF">TVAG_416280</name>
</gene>
<evidence type="ECO:0000313" key="2">
    <source>
        <dbReference type="EMBL" id="EAX92966.1"/>
    </source>
</evidence>
<dbReference type="Gene3D" id="1.10.418.40">
    <property type="entry name" value="Autophagy protein 6/Beclin 1"/>
    <property type="match status" value="1"/>
</dbReference>
<keyword evidence="3" id="KW-1185">Reference proteome</keyword>
<dbReference type="SMR" id="A2FQ59"/>
<dbReference type="VEuPathDB" id="TrichDB:TVAGG3_0748470"/>
<dbReference type="KEGG" id="tva:4750681"/>
<dbReference type="Proteomes" id="UP000001542">
    <property type="component" value="Unassembled WGS sequence"/>
</dbReference>
<dbReference type="InterPro" id="IPR040455">
    <property type="entry name" value="Atg6_BARA"/>
</dbReference>
<dbReference type="InParanoid" id="A2FQ59"/>
<evidence type="ECO:0000313" key="3">
    <source>
        <dbReference type="Proteomes" id="UP000001542"/>
    </source>
</evidence>
<sequence length="361" mass="42021">MTEEQELSHIGALFICKCCGKLGIIPDFLKKENQSENLTISTSPSKLRIKLIQKSVSIDTSINLQDLDQYQNFLQLVQETDCEETHSLPLCPHCLHRKLVQINSMIHQIKLQTQVLREFTKEEFDSLKETAQKQIQIYKTNTIAMKKYIDLPNKQMISLPIKKSDLELDKNVLKPYEDIKIDSKYSLFNHLFDIDLKEQMGHINGLRLSIFHQEFIPLSELNSALMVICFLIQNFSRILNRNQVNIQFGATTYVELPLKPNSPPEIIPFSLQGYDNKSIRLFNVAIHVLMVMTYGLYYKDEAFDPYFHPPCEINLQKHTIDGFNYDVNPHSFSDWNLPMKLLLHALKFIQSQLILYNQLNL</sequence>
<evidence type="ECO:0000259" key="1">
    <source>
        <dbReference type="Pfam" id="PF04111"/>
    </source>
</evidence>
<protein>
    <recommendedName>
        <fullName evidence="1">Atg6 BARA domain-containing protein</fullName>
    </recommendedName>
</protein>
<accession>A2FQ59</accession>
<dbReference type="AlphaFoldDB" id="A2FQ59"/>
<feature type="domain" description="Atg6 BARA" evidence="1">
    <location>
        <begin position="184"/>
        <end position="350"/>
    </location>
</feature>
<proteinExistence type="predicted"/>
<name>A2FQ59_TRIV3</name>
<reference evidence="2" key="2">
    <citation type="journal article" date="2007" name="Science">
        <title>Draft genome sequence of the sexually transmitted pathogen Trichomonas vaginalis.</title>
        <authorList>
            <person name="Carlton J.M."/>
            <person name="Hirt R.P."/>
            <person name="Silva J.C."/>
            <person name="Delcher A.L."/>
            <person name="Schatz M."/>
            <person name="Zhao Q."/>
            <person name="Wortman J.R."/>
            <person name="Bidwell S.L."/>
            <person name="Alsmark U.C.M."/>
            <person name="Besteiro S."/>
            <person name="Sicheritz-Ponten T."/>
            <person name="Noel C.J."/>
            <person name="Dacks J.B."/>
            <person name="Foster P.G."/>
            <person name="Simillion C."/>
            <person name="Van de Peer Y."/>
            <person name="Miranda-Saavedra D."/>
            <person name="Barton G.J."/>
            <person name="Westrop G.D."/>
            <person name="Mueller S."/>
            <person name="Dessi D."/>
            <person name="Fiori P.L."/>
            <person name="Ren Q."/>
            <person name="Paulsen I."/>
            <person name="Zhang H."/>
            <person name="Bastida-Corcuera F.D."/>
            <person name="Simoes-Barbosa A."/>
            <person name="Brown M.T."/>
            <person name="Hayes R.D."/>
            <person name="Mukherjee M."/>
            <person name="Okumura C.Y."/>
            <person name="Schneider R."/>
            <person name="Smith A.J."/>
            <person name="Vanacova S."/>
            <person name="Villalvazo M."/>
            <person name="Haas B.J."/>
            <person name="Pertea M."/>
            <person name="Feldblyum T.V."/>
            <person name="Utterback T.R."/>
            <person name="Shu C.L."/>
            <person name="Osoegawa K."/>
            <person name="de Jong P.J."/>
            <person name="Hrdy I."/>
            <person name="Horvathova L."/>
            <person name="Zubacova Z."/>
            <person name="Dolezal P."/>
            <person name="Malik S.B."/>
            <person name="Logsdon J.M. Jr."/>
            <person name="Henze K."/>
            <person name="Gupta A."/>
            <person name="Wang C.C."/>
            <person name="Dunne R.L."/>
            <person name="Upcroft J.A."/>
            <person name="Upcroft P."/>
            <person name="White O."/>
            <person name="Salzberg S.L."/>
            <person name="Tang P."/>
            <person name="Chiu C.-H."/>
            <person name="Lee Y.-S."/>
            <person name="Embley T.M."/>
            <person name="Coombs G.H."/>
            <person name="Mottram J.C."/>
            <person name="Tachezy J."/>
            <person name="Fraser-Liggett C.M."/>
            <person name="Johnson P.J."/>
        </authorList>
    </citation>
    <scope>NUCLEOTIDE SEQUENCE [LARGE SCALE GENOMIC DNA]</scope>
    <source>
        <strain evidence="2">G3</strain>
    </source>
</reference>
<dbReference type="RefSeq" id="XP_001305896.1">
    <property type="nucleotide sequence ID" value="XM_001305895.1"/>
</dbReference>
<dbReference type="Pfam" id="PF04111">
    <property type="entry name" value="APG6"/>
    <property type="match status" value="1"/>
</dbReference>
<reference evidence="2" key="1">
    <citation type="submission" date="2006-10" db="EMBL/GenBank/DDBJ databases">
        <authorList>
            <person name="Amadeo P."/>
            <person name="Zhao Q."/>
            <person name="Wortman J."/>
            <person name="Fraser-Liggett C."/>
            <person name="Carlton J."/>
        </authorList>
    </citation>
    <scope>NUCLEOTIDE SEQUENCE</scope>
    <source>
        <strain evidence="2">G3</strain>
    </source>
</reference>
<dbReference type="EMBL" id="DS113938">
    <property type="protein sequence ID" value="EAX92966.1"/>
    <property type="molecule type" value="Genomic_DNA"/>
</dbReference>
<organism evidence="2 3">
    <name type="scientific">Trichomonas vaginalis (strain ATCC PRA-98 / G3)</name>
    <dbReference type="NCBI Taxonomy" id="412133"/>
    <lineage>
        <taxon>Eukaryota</taxon>
        <taxon>Metamonada</taxon>
        <taxon>Parabasalia</taxon>
        <taxon>Trichomonadida</taxon>
        <taxon>Trichomonadidae</taxon>
        <taxon>Trichomonas</taxon>
    </lineage>
</organism>